<dbReference type="PANTHER" id="PTHR48104">
    <property type="entry name" value="METACASPASE-4"/>
    <property type="match status" value="1"/>
</dbReference>
<feature type="non-terminal residue" evidence="3">
    <location>
        <position position="1"/>
    </location>
</feature>
<reference evidence="4" key="1">
    <citation type="journal article" date="2017" name="Nat. Ecol. Evol.">
        <title>Genome expansion and lineage-specific genetic innovations in the forest pathogenic fungi Armillaria.</title>
        <authorList>
            <person name="Sipos G."/>
            <person name="Prasanna A.N."/>
            <person name="Walter M.C."/>
            <person name="O'Connor E."/>
            <person name="Balint B."/>
            <person name="Krizsan K."/>
            <person name="Kiss B."/>
            <person name="Hess J."/>
            <person name="Varga T."/>
            <person name="Slot J."/>
            <person name="Riley R."/>
            <person name="Boka B."/>
            <person name="Rigling D."/>
            <person name="Barry K."/>
            <person name="Lee J."/>
            <person name="Mihaltcheva S."/>
            <person name="LaButti K."/>
            <person name="Lipzen A."/>
            <person name="Waldron R."/>
            <person name="Moloney N.M."/>
            <person name="Sperisen C."/>
            <person name="Kredics L."/>
            <person name="Vagvoelgyi C."/>
            <person name="Patrignani A."/>
            <person name="Fitzpatrick D."/>
            <person name="Nagy I."/>
            <person name="Doyle S."/>
            <person name="Anderson J.B."/>
            <person name="Grigoriev I.V."/>
            <person name="Gueldener U."/>
            <person name="Muensterkoetter M."/>
            <person name="Nagy L.G."/>
        </authorList>
    </citation>
    <scope>NUCLEOTIDE SEQUENCE [LARGE SCALE GENOMIC DNA]</scope>
    <source>
        <strain evidence="4">Ar21-2</strain>
    </source>
</reference>
<dbReference type="EMBL" id="KZ293711">
    <property type="protein sequence ID" value="PBK82945.1"/>
    <property type="molecule type" value="Genomic_DNA"/>
</dbReference>
<evidence type="ECO:0000259" key="2">
    <source>
        <dbReference type="Pfam" id="PF00656"/>
    </source>
</evidence>
<comment type="similarity">
    <text evidence="1">Belongs to the peptidase C14B family.</text>
</comment>
<evidence type="ECO:0000313" key="4">
    <source>
        <dbReference type="Proteomes" id="UP000217790"/>
    </source>
</evidence>
<dbReference type="GO" id="GO:0005737">
    <property type="term" value="C:cytoplasm"/>
    <property type="evidence" value="ECO:0007669"/>
    <property type="project" value="TreeGrafter"/>
</dbReference>
<dbReference type="InParanoid" id="A0A2H3CIS1"/>
<evidence type="ECO:0000313" key="3">
    <source>
        <dbReference type="EMBL" id="PBK82945.1"/>
    </source>
</evidence>
<organism evidence="3 4">
    <name type="scientific">Armillaria gallica</name>
    <name type="common">Bulbous honey fungus</name>
    <name type="synonym">Armillaria bulbosa</name>
    <dbReference type="NCBI Taxonomy" id="47427"/>
    <lineage>
        <taxon>Eukaryota</taxon>
        <taxon>Fungi</taxon>
        <taxon>Dikarya</taxon>
        <taxon>Basidiomycota</taxon>
        <taxon>Agaricomycotina</taxon>
        <taxon>Agaricomycetes</taxon>
        <taxon>Agaricomycetidae</taxon>
        <taxon>Agaricales</taxon>
        <taxon>Marasmiineae</taxon>
        <taxon>Physalacriaceae</taxon>
        <taxon>Armillaria</taxon>
    </lineage>
</organism>
<proteinExistence type="inferred from homology"/>
<protein>
    <recommendedName>
        <fullName evidence="2">Peptidase C14 caspase domain-containing protein</fullName>
    </recommendedName>
</protein>
<dbReference type="PANTHER" id="PTHR48104:SF30">
    <property type="entry name" value="METACASPASE-1"/>
    <property type="match status" value="1"/>
</dbReference>
<dbReference type="AlphaFoldDB" id="A0A2H3CIS1"/>
<keyword evidence="4" id="KW-1185">Reference proteome</keyword>
<accession>A0A2H3CIS1</accession>
<dbReference type="Gene3D" id="3.40.50.1460">
    <property type="match status" value="1"/>
</dbReference>
<dbReference type="Proteomes" id="UP000217790">
    <property type="component" value="Unassembled WGS sequence"/>
</dbReference>
<gene>
    <name evidence="3" type="ORF">ARMGADRAFT_945708</name>
</gene>
<dbReference type="GO" id="GO:0004197">
    <property type="term" value="F:cysteine-type endopeptidase activity"/>
    <property type="evidence" value="ECO:0007669"/>
    <property type="project" value="InterPro"/>
</dbReference>
<dbReference type="InterPro" id="IPR050452">
    <property type="entry name" value="Metacaspase"/>
</dbReference>
<feature type="domain" description="Peptidase C14 caspase" evidence="2">
    <location>
        <begin position="1"/>
        <end position="152"/>
    </location>
</feature>
<dbReference type="OrthoDB" id="10255174at2759"/>
<name>A0A2H3CIS1_ARMGA</name>
<dbReference type="InterPro" id="IPR011600">
    <property type="entry name" value="Pept_C14_caspase"/>
</dbReference>
<sequence>AIIIGVDAYDNPWDLLHGCISDALNFKDYLIKDLKVLVEKIQLLLSRNSEHATCTNVVGSTGAENTKIRWGDNTIIFFSGHETYYPCTMYFMDTIGGQGNVEALCPMDQGSTTLDISDREMNIILKQICCSKGHRITVFLDCCHSASVTRRPAQGYHAAFALEESLGQDMLQASADMERTNTDGMSIQSAKW</sequence>
<dbReference type="GO" id="GO:0006508">
    <property type="term" value="P:proteolysis"/>
    <property type="evidence" value="ECO:0007669"/>
    <property type="project" value="InterPro"/>
</dbReference>
<dbReference type="Pfam" id="PF00656">
    <property type="entry name" value="Peptidase_C14"/>
    <property type="match status" value="1"/>
</dbReference>
<evidence type="ECO:0000256" key="1">
    <source>
        <dbReference type="ARBA" id="ARBA00009005"/>
    </source>
</evidence>